<evidence type="ECO:0000313" key="2">
    <source>
        <dbReference type="EMBL" id="MFD2863390.1"/>
    </source>
</evidence>
<dbReference type="Proteomes" id="UP001597601">
    <property type="component" value="Unassembled WGS sequence"/>
</dbReference>
<evidence type="ECO:0000256" key="1">
    <source>
        <dbReference type="SAM" id="Phobius"/>
    </source>
</evidence>
<protein>
    <submittedName>
        <fullName evidence="2">Uncharacterized protein</fullName>
    </submittedName>
</protein>
<keyword evidence="1" id="KW-0812">Transmembrane</keyword>
<keyword evidence="1" id="KW-1133">Transmembrane helix</keyword>
<name>A0ABW5XIJ9_9SPHI</name>
<reference evidence="3" key="1">
    <citation type="journal article" date="2019" name="Int. J. Syst. Evol. Microbiol.">
        <title>The Global Catalogue of Microorganisms (GCM) 10K type strain sequencing project: providing services to taxonomists for standard genome sequencing and annotation.</title>
        <authorList>
            <consortium name="The Broad Institute Genomics Platform"/>
            <consortium name="The Broad Institute Genome Sequencing Center for Infectious Disease"/>
            <person name="Wu L."/>
            <person name="Ma J."/>
        </authorList>
    </citation>
    <scope>NUCLEOTIDE SEQUENCE [LARGE SCALE GENOMIC DNA]</scope>
    <source>
        <strain evidence="3">KCTC 52232</strain>
    </source>
</reference>
<gene>
    <name evidence="2" type="ORF">ACFSYC_01705</name>
</gene>
<organism evidence="2 3">
    <name type="scientific">Mucilaginibacter antarcticus</name>
    <dbReference type="NCBI Taxonomy" id="1855725"/>
    <lineage>
        <taxon>Bacteria</taxon>
        <taxon>Pseudomonadati</taxon>
        <taxon>Bacteroidota</taxon>
        <taxon>Sphingobacteriia</taxon>
        <taxon>Sphingobacteriales</taxon>
        <taxon>Sphingobacteriaceae</taxon>
        <taxon>Mucilaginibacter</taxon>
    </lineage>
</organism>
<dbReference type="RefSeq" id="WP_377122865.1">
    <property type="nucleotide sequence ID" value="NZ_JBHUHN010000001.1"/>
</dbReference>
<keyword evidence="1" id="KW-0472">Membrane</keyword>
<sequence length="57" mass="6814">MDAVVNYWWAILGLLLLALLVIWLIMRNFKDQKKFEKEQMQSELKPGEHDVNQDTRP</sequence>
<dbReference type="EMBL" id="JBHUON010000001">
    <property type="protein sequence ID" value="MFD2863390.1"/>
    <property type="molecule type" value="Genomic_DNA"/>
</dbReference>
<evidence type="ECO:0000313" key="3">
    <source>
        <dbReference type="Proteomes" id="UP001597601"/>
    </source>
</evidence>
<accession>A0ABW5XIJ9</accession>
<proteinExistence type="predicted"/>
<feature type="transmembrane region" description="Helical" evidence="1">
    <location>
        <begin position="6"/>
        <end position="26"/>
    </location>
</feature>
<comment type="caution">
    <text evidence="2">The sequence shown here is derived from an EMBL/GenBank/DDBJ whole genome shotgun (WGS) entry which is preliminary data.</text>
</comment>
<keyword evidence="3" id="KW-1185">Reference proteome</keyword>